<comment type="similarity">
    <text evidence="1">Belongs to the enoyl-CoA hydratase/isomerase family.</text>
</comment>
<accession>A0A365P753</accession>
<dbReference type="AlphaFoldDB" id="A0A365P753"/>
<dbReference type="EMBL" id="QNTT01000057">
    <property type="protein sequence ID" value="RBA31881.1"/>
    <property type="molecule type" value="Genomic_DNA"/>
</dbReference>
<dbReference type="InterPro" id="IPR029045">
    <property type="entry name" value="ClpP/crotonase-like_dom_sf"/>
</dbReference>
<reference evidence="3 4" key="1">
    <citation type="submission" date="2018-06" db="EMBL/GenBank/DDBJ databases">
        <title>Whole genome sequencing of four bacterial strains from South Shetland trench revealing bio-synthetic gene clusters.</title>
        <authorList>
            <person name="Abdel-Mageed W.M."/>
            <person name="Lehri B."/>
            <person name="Jarmusch S.A."/>
            <person name="Miranda K."/>
            <person name="Goodfellow M."/>
            <person name="Jaspars M."/>
            <person name="Karlyshev A.V."/>
        </authorList>
    </citation>
    <scope>NUCLEOTIDE SEQUENCE [LARGE SCALE GENOMIC DNA]</scope>
    <source>
        <strain evidence="3 4">SST1</strain>
    </source>
</reference>
<evidence type="ECO:0000313" key="5">
    <source>
        <dbReference type="Proteomes" id="UP001172702"/>
    </source>
</evidence>
<dbReference type="InterPro" id="IPR001753">
    <property type="entry name" value="Enoyl-CoA_hydra/iso"/>
</dbReference>
<comment type="caution">
    <text evidence="3">The sequence shown here is derived from an EMBL/GenBank/DDBJ whole genome shotgun (WGS) entry which is preliminary data.</text>
</comment>
<dbReference type="Gene3D" id="3.90.226.10">
    <property type="entry name" value="2-enoyl-CoA Hydratase, Chain A, domain 1"/>
    <property type="match status" value="1"/>
</dbReference>
<organism evidence="3 4">
    <name type="scientific">Dietzia maris</name>
    <dbReference type="NCBI Taxonomy" id="37915"/>
    <lineage>
        <taxon>Bacteria</taxon>
        <taxon>Bacillati</taxon>
        <taxon>Actinomycetota</taxon>
        <taxon>Actinomycetes</taxon>
        <taxon>Mycobacteriales</taxon>
        <taxon>Dietziaceae</taxon>
        <taxon>Dietzia</taxon>
    </lineage>
</organism>
<sequence length="259" mass="27486">MTVTGPLVRAERAGGIATLTLDSPHNRNALSERLVDELLASFAVAAQDDAVRTIVLTHTGGTFCAGADLVDASVTDGGVDPARRRAEQTTQLMHSILRAPKPVIGRINGHVRAGGMGLVAACDIVVAGRNSTYGLTESRLGLAASVISLTVLPRMTSRAASHMMLTGSTISAEEALTNGLVTEVAEEVDTAVDTLCAAFATCSPQGLRESKQLVNYEILAEFERSTDRVIEQSVQLFHSVEAGEGMAAFLEKRRPWWAE</sequence>
<dbReference type="InterPro" id="IPR014748">
    <property type="entry name" value="Enoyl-CoA_hydra_C"/>
</dbReference>
<dbReference type="InterPro" id="IPR051683">
    <property type="entry name" value="Enoyl-CoA_Hydratase/Isomerase"/>
</dbReference>
<evidence type="ECO:0000313" key="4">
    <source>
        <dbReference type="Proteomes" id="UP000252187"/>
    </source>
</evidence>
<evidence type="ECO:0000313" key="3">
    <source>
        <dbReference type="EMBL" id="RBA31881.1"/>
    </source>
</evidence>
<protein>
    <submittedName>
        <fullName evidence="3">Enoyl-CoA hydratase family protein</fullName>
    </submittedName>
</protein>
<name>A0A365P753_9ACTN</name>
<dbReference type="RefSeq" id="WP_083249598.1">
    <property type="nucleotide sequence ID" value="NZ_JAPWIO010000033.1"/>
</dbReference>
<dbReference type="GO" id="GO:0003824">
    <property type="term" value="F:catalytic activity"/>
    <property type="evidence" value="ECO:0007669"/>
    <property type="project" value="UniProtKB-ARBA"/>
</dbReference>
<evidence type="ECO:0000313" key="2">
    <source>
        <dbReference type="EMBL" id="MDN4507680.1"/>
    </source>
</evidence>
<dbReference type="Gene3D" id="1.10.12.10">
    <property type="entry name" value="Lyase 2-enoyl-coa Hydratase, Chain A, domain 2"/>
    <property type="match status" value="1"/>
</dbReference>
<dbReference type="CDD" id="cd06558">
    <property type="entry name" value="crotonase-like"/>
    <property type="match status" value="1"/>
</dbReference>
<dbReference type="SUPFAM" id="SSF52096">
    <property type="entry name" value="ClpP/crotonase"/>
    <property type="match status" value="1"/>
</dbReference>
<evidence type="ECO:0000256" key="1">
    <source>
        <dbReference type="ARBA" id="ARBA00005254"/>
    </source>
</evidence>
<dbReference type="EMBL" id="JAUHTB010000033">
    <property type="protein sequence ID" value="MDN4507680.1"/>
    <property type="molecule type" value="Genomic_DNA"/>
</dbReference>
<reference evidence="2 5" key="2">
    <citation type="submission" date="2023-07" db="EMBL/GenBank/DDBJ databases">
        <title>Strategy for survival of the halotoleranting strain Dietzia MX2 from the Yakshinskoe mineral salts deposit.</title>
        <authorList>
            <person name="Kharitonova M.A."/>
            <person name="Kupriyanova-Ashina F.G."/>
            <person name="Shakirov T.R."/>
            <person name="Vafina M.S."/>
            <person name="Ilinskaya O.N."/>
        </authorList>
    </citation>
    <scope>NUCLEOTIDE SEQUENCE [LARGE SCALE GENOMIC DNA]</scope>
    <source>
        <strain evidence="2 5">MX2</strain>
    </source>
</reference>
<gene>
    <name evidence="3" type="ORF">DQ226_15335</name>
    <name evidence="2" type="ORF">QYF62_16705</name>
</gene>
<dbReference type="Proteomes" id="UP000252187">
    <property type="component" value="Unassembled WGS sequence"/>
</dbReference>
<dbReference type="Proteomes" id="UP001172702">
    <property type="component" value="Unassembled WGS sequence"/>
</dbReference>
<dbReference type="PANTHER" id="PTHR42964:SF1">
    <property type="entry name" value="POLYKETIDE BIOSYNTHESIS ENOYL-COA HYDRATASE PKSH-RELATED"/>
    <property type="match status" value="1"/>
</dbReference>
<dbReference type="PANTHER" id="PTHR42964">
    <property type="entry name" value="ENOYL-COA HYDRATASE"/>
    <property type="match status" value="1"/>
</dbReference>
<dbReference type="NCBIfam" id="NF005879">
    <property type="entry name" value="PRK07827.1"/>
    <property type="match status" value="1"/>
</dbReference>
<proteinExistence type="inferred from homology"/>
<keyword evidence="5" id="KW-1185">Reference proteome</keyword>
<dbReference type="Pfam" id="PF00378">
    <property type="entry name" value="ECH_1"/>
    <property type="match status" value="1"/>
</dbReference>